<dbReference type="PANTHER" id="PTHR33360:SF2">
    <property type="entry name" value="TRANSPOSASE FOR INSERTION SEQUENCE ELEMENT IS200"/>
    <property type="match status" value="1"/>
</dbReference>
<reference evidence="3" key="1">
    <citation type="submission" date="2017-09" db="EMBL/GenBank/DDBJ databases">
        <title>Depth-based differentiation of microbial function through sediment-hosted aquifers and enrichment of novel symbionts in the deep terrestrial subsurface.</title>
        <authorList>
            <person name="Probst A.J."/>
            <person name="Ladd B."/>
            <person name="Jarett J.K."/>
            <person name="Geller-Mcgrath D.E."/>
            <person name="Sieber C.M.K."/>
            <person name="Emerson J.B."/>
            <person name="Anantharaman K."/>
            <person name="Thomas B.C."/>
            <person name="Malmstrom R."/>
            <person name="Stieglmeier M."/>
            <person name="Klingl A."/>
            <person name="Woyke T."/>
            <person name="Ryan C.M."/>
            <person name="Banfield J.F."/>
        </authorList>
    </citation>
    <scope>NUCLEOTIDE SEQUENCE [LARGE SCALE GENOMIC DNA]</scope>
</reference>
<dbReference type="GO" id="GO:0004803">
    <property type="term" value="F:transposase activity"/>
    <property type="evidence" value="ECO:0007669"/>
    <property type="project" value="InterPro"/>
</dbReference>
<dbReference type="InterPro" id="IPR002686">
    <property type="entry name" value="Transposase_17"/>
</dbReference>
<accession>A0A2M7X3Q3</accession>
<dbReference type="EMBL" id="PFWZ01000056">
    <property type="protein sequence ID" value="PJA40815.1"/>
    <property type="molecule type" value="Genomic_DNA"/>
</dbReference>
<comment type="caution">
    <text evidence="2">The sequence shown here is derived from an EMBL/GenBank/DDBJ whole genome shotgun (WGS) entry which is preliminary data.</text>
</comment>
<dbReference type="SUPFAM" id="SSF143422">
    <property type="entry name" value="Transposase IS200-like"/>
    <property type="match status" value="1"/>
</dbReference>
<evidence type="ECO:0000313" key="3">
    <source>
        <dbReference type="Proteomes" id="UP000231195"/>
    </source>
</evidence>
<dbReference type="InterPro" id="IPR036515">
    <property type="entry name" value="Transposase_17_sf"/>
</dbReference>
<organism evidence="2 3">
    <name type="scientific">candidate division WWE3 bacterium CG_4_9_14_3_um_filter_39_7</name>
    <dbReference type="NCBI Taxonomy" id="1975080"/>
    <lineage>
        <taxon>Bacteria</taxon>
        <taxon>Katanobacteria</taxon>
    </lineage>
</organism>
<sequence>MHLVIEMPPKVAISKVVQGIKVQSSKDLRRRYGYMDRIYKEVGIWEVGYFVSTVGLNEKQIRQYVQKQGEESKGVDVTTEYS</sequence>
<name>A0A2M7X3Q3_UNCKA</name>
<proteinExistence type="predicted"/>
<protein>
    <recommendedName>
        <fullName evidence="1">Transposase IS200-like domain-containing protein</fullName>
    </recommendedName>
</protein>
<dbReference type="Proteomes" id="UP000231195">
    <property type="component" value="Unassembled WGS sequence"/>
</dbReference>
<gene>
    <name evidence="2" type="ORF">CO179_01315</name>
</gene>
<dbReference type="GO" id="GO:0006313">
    <property type="term" value="P:DNA transposition"/>
    <property type="evidence" value="ECO:0007669"/>
    <property type="project" value="InterPro"/>
</dbReference>
<dbReference type="AlphaFoldDB" id="A0A2M7X3Q3"/>
<evidence type="ECO:0000259" key="1">
    <source>
        <dbReference type="Pfam" id="PF01797"/>
    </source>
</evidence>
<dbReference type="NCBIfam" id="NF033573">
    <property type="entry name" value="transpos_IS200"/>
    <property type="match status" value="1"/>
</dbReference>
<dbReference type="Gene3D" id="3.30.70.1290">
    <property type="entry name" value="Transposase IS200-like"/>
    <property type="match status" value="1"/>
</dbReference>
<feature type="domain" description="Transposase IS200-like" evidence="1">
    <location>
        <begin position="1"/>
        <end position="68"/>
    </location>
</feature>
<dbReference type="GO" id="GO:0003677">
    <property type="term" value="F:DNA binding"/>
    <property type="evidence" value="ECO:0007669"/>
    <property type="project" value="InterPro"/>
</dbReference>
<dbReference type="PANTHER" id="PTHR33360">
    <property type="entry name" value="TRANSPOSASE FOR INSERTION SEQUENCE ELEMENT IS200"/>
    <property type="match status" value="1"/>
</dbReference>
<dbReference type="Pfam" id="PF01797">
    <property type="entry name" value="Y1_Tnp"/>
    <property type="match status" value="1"/>
</dbReference>
<evidence type="ECO:0000313" key="2">
    <source>
        <dbReference type="EMBL" id="PJA40815.1"/>
    </source>
</evidence>